<dbReference type="Pfam" id="PF01417">
    <property type="entry name" value="ENTH"/>
    <property type="match status" value="1"/>
</dbReference>
<dbReference type="PANTHER" id="PTHR12276:SF116">
    <property type="entry name" value="ENTH_VHS FAMILY PROTEIN"/>
    <property type="match status" value="1"/>
</dbReference>
<comment type="subcellular location">
    <subcellularLocation>
        <location evidence="1">Cytoplasmic vesicle</location>
        <location evidence="1">Clathrin-coated vesicle</location>
    </subcellularLocation>
    <subcellularLocation>
        <location evidence="2">Golgi apparatus</location>
    </subcellularLocation>
</comment>
<dbReference type="GO" id="GO:0005794">
    <property type="term" value="C:Golgi apparatus"/>
    <property type="evidence" value="ECO:0007669"/>
    <property type="project" value="UniProtKB-SubCell"/>
</dbReference>
<dbReference type="GO" id="GO:0030276">
    <property type="term" value="F:clathrin binding"/>
    <property type="evidence" value="ECO:0007669"/>
    <property type="project" value="TreeGrafter"/>
</dbReference>
<dbReference type="GO" id="GO:0005543">
    <property type="term" value="F:phospholipid binding"/>
    <property type="evidence" value="ECO:0007669"/>
    <property type="project" value="TreeGrafter"/>
</dbReference>
<evidence type="ECO:0000313" key="8">
    <source>
        <dbReference type="Proteomes" id="UP000594261"/>
    </source>
</evidence>
<dbReference type="FunCoup" id="A0A7N2KPC8">
    <property type="interactions" value="122"/>
</dbReference>
<dbReference type="Gramene" id="QL01p032206:mrna">
    <property type="protein sequence ID" value="QL01p032206:mrna"/>
    <property type="gene ID" value="QL01p032206"/>
</dbReference>
<evidence type="ECO:0000256" key="2">
    <source>
        <dbReference type="ARBA" id="ARBA00004555"/>
    </source>
</evidence>
<dbReference type="GO" id="GO:0030125">
    <property type="term" value="C:clathrin vesicle coat"/>
    <property type="evidence" value="ECO:0007669"/>
    <property type="project" value="TreeGrafter"/>
</dbReference>
<protein>
    <recommendedName>
        <fullName evidence="6">ENTH domain-containing protein</fullName>
    </recommendedName>
</protein>
<dbReference type="SUPFAM" id="SSF48464">
    <property type="entry name" value="ENTH/VHS domain"/>
    <property type="match status" value="1"/>
</dbReference>
<keyword evidence="3" id="KW-0333">Golgi apparatus</keyword>
<dbReference type="EnsemblPlants" id="QL01p032206:mrna">
    <property type="protein sequence ID" value="QL01p032206:mrna"/>
    <property type="gene ID" value="QL01p032206"/>
</dbReference>
<proteinExistence type="predicted"/>
<dbReference type="KEGG" id="qlo:115995383"/>
<dbReference type="Gene3D" id="1.25.40.90">
    <property type="match status" value="1"/>
</dbReference>
<evidence type="ECO:0000256" key="4">
    <source>
        <dbReference type="ARBA" id="ARBA00023329"/>
    </source>
</evidence>
<dbReference type="GeneID" id="115995383"/>
<feature type="compositionally biased region" description="Polar residues" evidence="5">
    <location>
        <begin position="207"/>
        <end position="228"/>
    </location>
</feature>
<dbReference type="GO" id="GO:0005768">
    <property type="term" value="C:endosome"/>
    <property type="evidence" value="ECO:0007669"/>
    <property type="project" value="TreeGrafter"/>
</dbReference>
<sequence length="361" mass="41153">MSILSKNTSSNMMGTSSFHELKKQASFFFKEKIKTARLALTDVTTAQLMTEEATSGNPWAPDMPTLGSISKAAFELEDYTRIVEILHKRFLKFERKNWRVSYNSLIVLEHLLTQGPESVAGEFRSDKDVISEMESFQYIDEKGFNWGLTARKKAERILKLLEKGPLLKEERDRARKLTRGIQGFGSFSHRPSSAESVLRESPSFTTFGRSNSQFNSQGNQENQFSNSKKGLCKEVQRPQQSHQVEIMLESNSNKGLCKEVQRSQQSHQVEIMLESSNNIENEKSLDGLCNTKVLEKAETQTSFKENTAPDKEELHIWNPTGESNPLLDDKKNESRIEMSMEEDHPFNETQNQTTASLLLKI</sequence>
<dbReference type="InParanoid" id="A0A7N2KPC8"/>
<organism evidence="7 8">
    <name type="scientific">Quercus lobata</name>
    <name type="common">Valley oak</name>
    <dbReference type="NCBI Taxonomy" id="97700"/>
    <lineage>
        <taxon>Eukaryota</taxon>
        <taxon>Viridiplantae</taxon>
        <taxon>Streptophyta</taxon>
        <taxon>Embryophyta</taxon>
        <taxon>Tracheophyta</taxon>
        <taxon>Spermatophyta</taxon>
        <taxon>Magnoliopsida</taxon>
        <taxon>eudicotyledons</taxon>
        <taxon>Gunneridae</taxon>
        <taxon>Pentapetalae</taxon>
        <taxon>rosids</taxon>
        <taxon>fabids</taxon>
        <taxon>Fagales</taxon>
        <taxon>Fagaceae</taxon>
        <taxon>Quercus</taxon>
    </lineage>
</organism>
<evidence type="ECO:0000256" key="3">
    <source>
        <dbReference type="ARBA" id="ARBA00023034"/>
    </source>
</evidence>
<gene>
    <name evidence="7" type="primary">LOC115995383</name>
</gene>
<feature type="region of interest" description="Disordered" evidence="5">
    <location>
        <begin position="207"/>
        <end position="238"/>
    </location>
</feature>
<feature type="domain" description="ENTH" evidence="6">
    <location>
        <begin position="38"/>
        <end position="171"/>
    </location>
</feature>
<dbReference type="PROSITE" id="PS50942">
    <property type="entry name" value="ENTH"/>
    <property type="match status" value="1"/>
</dbReference>
<dbReference type="SMART" id="SM00273">
    <property type="entry name" value="ENTH"/>
    <property type="match status" value="1"/>
</dbReference>
<dbReference type="RefSeq" id="XP_030975830.1">
    <property type="nucleotide sequence ID" value="XM_031119970.1"/>
</dbReference>
<dbReference type="InterPro" id="IPR008942">
    <property type="entry name" value="ENTH_VHS"/>
</dbReference>
<dbReference type="OMA" id="SMMSRNR"/>
<evidence type="ECO:0000256" key="5">
    <source>
        <dbReference type="SAM" id="MobiDB-lite"/>
    </source>
</evidence>
<dbReference type="AlphaFoldDB" id="A0A7N2KPC8"/>
<dbReference type="GO" id="GO:0006897">
    <property type="term" value="P:endocytosis"/>
    <property type="evidence" value="ECO:0007669"/>
    <property type="project" value="TreeGrafter"/>
</dbReference>
<evidence type="ECO:0000313" key="7">
    <source>
        <dbReference type="EnsemblPlants" id="QL01p032206:mrna"/>
    </source>
</evidence>
<dbReference type="GO" id="GO:0005886">
    <property type="term" value="C:plasma membrane"/>
    <property type="evidence" value="ECO:0007669"/>
    <property type="project" value="TreeGrafter"/>
</dbReference>
<reference evidence="7 8" key="1">
    <citation type="journal article" date="2016" name="G3 (Bethesda)">
        <title>First Draft Assembly and Annotation of the Genome of a California Endemic Oak Quercus lobata Nee (Fagaceae).</title>
        <authorList>
            <person name="Sork V.L."/>
            <person name="Fitz-Gibbon S.T."/>
            <person name="Puiu D."/>
            <person name="Crepeau M."/>
            <person name="Gugger P.F."/>
            <person name="Sherman R."/>
            <person name="Stevens K."/>
            <person name="Langley C.H."/>
            <person name="Pellegrini M."/>
            <person name="Salzberg S.L."/>
        </authorList>
    </citation>
    <scope>NUCLEOTIDE SEQUENCE [LARGE SCALE GENOMIC DNA]</scope>
    <source>
        <strain evidence="7 8">cv. SW786</strain>
    </source>
</reference>
<evidence type="ECO:0000259" key="6">
    <source>
        <dbReference type="PROSITE" id="PS50942"/>
    </source>
</evidence>
<keyword evidence="4" id="KW-0968">Cytoplasmic vesicle</keyword>
<dbReference type="PANTHER" id="PTHR12276">
    <property type="entry name" value="EPSIN/ENT-RELATED"/>
    <property type="match status" value="1"/>
</dbReference>
<dbReference type="OrthoDB" id="4033880at2759"/>
<dbReference type="EMBL" id="LRBV02000001">
    <property type="status" value="NOT_ANNOTATED_CDS"/>
    <property type="molecule type" value="Genomic_DNA"/>
</dbReference>
<reference evidence="7" key="2">
    <citation type="submission" date="2021-01" db="UniProtKB">
        <authorList>
            <consortium name="EnsemblPlants"/>
        </authorList>
    </citation>
    <scope>IDENTIFICATION</scope>
</reference>
<accession>A0A7N2KPC8</accession>
<dbReference type="InterPro" id="IPR013809">
    <property type="entry name" value="ENTH"/>
</dbReference>
<evidence type="ECO:0000256" key="1">
    <source>
        <dbReference type="ARBA" id="ARBA00004132"/>
    </source>
</evidence>
<keyword evidence="8" id="KW-1185">Reference proteome</keyword>
<dbReference type="Proteomes" id="UP000594261">
    <property type="component" value="Chromosome 1"/>
</dbReference>
<name>A0A7N2KPC8_QUELO</name>
<dbReference type="CDD" id="cd03571">
    <property type="entry name" value="ENTH"/>
    <property type="match status" value="1"/>
</dbReference>